<protein>
    <submittedName>
        <fullName evidence="1">Uncharacterized protein</fullName>
    </submittedName>
</protein>
<comment type="caution">
    <text evidence="1">The sequence shown here is derived from an EMBL/GenBank/DDBJ whole genome shotgun (WGS) entry which is preliminary data.</text>
</comment>
<evidence type="ECO:0000313" key="1">
    <source>
        <dbReference type="EMBL" id="KKL79913.1"/>
    </source>
</evidence>
<name>A0A0F9F0K0_9ZZZZ</name>
<dbReference type="EMBL" id="LAZR01023026">
    <property type="protein sequence ID" value="KKL79913.1"/>
    <property type="molecule type" value="Genomic_DNA"/>
</dbReference>
<accession>A0A0F9F0K0</accession>
<dbReference type="AlphaFoldDB" id="A0A0F9F0K0"/>
<reference evidence="1" key="1">
    <citation type="journal article" date="2015" name="Nature">
        <title>Complex archaea that bridge the gap between prokaryotes and eukaryotes.</title>
        <authorList>
            <person name="Spang A."/>
            <person name="Saw J.H."/>
            <person name="Jorgensen S.L."/>
            <person name="Zaremba-Niedzwiedzka K."/>
            <person name="Martijn J."/>
            <person name="Lind A.E."/>
            <person name="van Eijk R."/>
            <person name="Schleper C."/>
            <person name="Guy L."/>
            <person name="Ettema T.J."/>
        </authorList>
    </citation>
    <scope>NUCLEOTIDE SEQUENCE</scope>
</reference>
<gene>
    <name evidence="1" type="ORF">LCGC14_2010000</name>
</gene>
<organism evidence="1">
    <name type="scientific">marine sediment metagenome</name>
    <dbReference type="NCBI Taxonomy" id="412755"/>
    <lineage>
        <taxon>unclassified sequences</taxon>
        <taxon>metagenomes</taxon>
        <taxon>ecological metagenomes</taxon>
    </lineage>
</organism>
<proteinExistence type="predicted"/>
<sequence>MNFSSEDYFVTKCCNERSFYRAVCDKEHVICIKCKK</sequence>
<feature type="non-terminal residue" evidence="1">
    <location>
        <position position="36"/>
    </location>
</feature>